<accession>C4Y903</accession>
<dbReference type="STRING" id="306902.C4Y903"/>
<feature type="region of interest" description="Disordered" evidence="5">
    <location>
        <begin position="186"/>
        <end position="212"/>
    </location>
</feature>
<dbReference type="OrthoDB" id="10031947at2759"/>
<dbReference type="VEuPathDB" id="FungiDB:CLUG_04680"/>
<dbReference type="Pfam" id="PF04082">
    <property type="entry name" value="Fungal_trans"/>
    <property type="match status" value="1"/>
</dbReference>
<dbReference type="AlphaFoldDB" id="C4Y903"/>
<evidence type="ECO:0000256" key="1">
    <source>
        <dbReference type="ARBA" id="ARBA00022833"/>
    </source>
</evidence>
<dbReference type="GO" id="GO:0006351">
    <property type="term" value="P:DNA-templated transcription"/>
    <property type="evidence" value="ECO:0007669"/>
    <property type="project" value="InterPro"/>
</dbReference>
<sequence length="905" mass="103836">MMFVFPAYNSSYKSRKRTFRCCQTCRMKRIRCFSTGEYETHGCDVCRRKGLHCDLIKQQHDKISVQQKASFVPDFKLETPISLPHSSRISETPMSSQSSPNRSSYIMDPIRYSTGNVPPLPKENMSPSRSKSEDLSSYTNQTHSIPPQPQQPQAFYPNILASSGSPMQHEKLFDTSFANPFAPVQEENQEIKSEARDGPRSNTSSSTSWFSSPRTFNPDNIEEIIHKVDWKFLKRVFDFNTSIKETAVYFAKTLSRKDADTKWESLTEILSKRHRHKTRYLSSRNCLHFKFLLSIHAFTLNTPGFFEVSQSDLLKLYEIYFYKVNSVFPIVHEQEFWELYKKNKIPNIMAYAMIIIAARDELSESILRRSFCTSTGSFKDKQNRFIYELEVKVRQLLLFLPELGDTEKLTRLTTQLLLCLNFTFNKFGNEQSSHDLFDCVSYSFSLLIHHDFFHERIIKEGVKNKSTYLKHLWWVIFILDRFNALLNGKAVVIKRPDFNIGRPTDLPHLDRIVGIAYALEDTLIEAFRPPRVFNGVKSIKAETLPGDPIFVPSEYLKDDGADRIEKVRAKFMEHDYDKSKKIGCLPAMPVSAYRDRHVLFLEEIMKNQIGLILRTGQVKYSKSCPEIDEPSLRLSESFVKLLDMLKDGRGYELVMPIPLIPSIMLVSFSVPLTSRMRLLSKLKGIPSDSLAYAKMTRVGDLCNKFIQELNILSENWWFVHEVMVSIQSLNQKANKSMENREKILAIRKAAKADEEIKRHKLSIKSLVSSKSDDESAIPSMLSITSPGFYDEVIVSSGDEDQEEEKDGDSPSTDDQDEQYAFQDHLLVPPVIGSASFTNYADTDEAPDVRGSLSGLENAHPFSDNPFQFANEGMPWDAGFVAGHINDETSFLPNILHFFNEQPMSM</sequence>
<dbReference type="InParanoid" id="C4Y903"/>
<keyword evidence="1" id="KW-0862">Zinc</keyword>
<dbReference type="InterPro" id="IPR050797">
    <property type="entry name" value="Carb_Metab_Trans_Reg"/>
</dbReference>
<evidence type="ECO:0000259" key="6">
    <source>
        <dbReference type="Pfam" id="PF04082"/>
    </source>
</evidence>
<evidence type="ECO:0000256" key="3">
    <source>
        <dbReference type="ARBA" id="ARBA00023163"/>
    </source>
</evidence>
<dbReference type="InterPro" id="IPR001138">
    <property type="entry name" value="Zn2Cys6_DnaBD"/>
</dbReference>
<dbReference type="CDD" id="cd12148">
    <property type="entry name" value="fungal_TF_MHR"/>
    <property type="match status" value="1"/>
</dbReference>
<dbReference type="EMBL" id="CH408080">
    <property type="protein sequence ID" value="EEQ40552.1"/>
    <property type="molecule type" value="Genomic_DNA"/>
</dbReference>
<evidence type="ECO:0000256" key="4">
    <source>
        <dbReference type="ARBA" id="ARBA00023242"/>
    </source>
</evidence>
<dbReference type="RefSeq" id="XP_002615798.1">
    <property type="nucleotide sequence ID" value="XM_002615752.1"/>
</dbReference>
<dbReference type="InterPro" id="IPR007219">
    <property type="entry name" value="XnlR_reg_dom"/>
</dbReference>
<keyword evidence="2" id="KW-0805">Transcription regulation</keyword>
<dbReference type="HOGENOM" id="CLU_364501_0_0_1"/>
<feature type="compositionally biased region" description="Polar residues" evidence="5">
    <location>
        <begin position="125"/>
        <end position="145"/>
    </location>
</feature>
<protein>
    <recommendedName>
        <fullName evidence="6">Xylanolytic transcriptional activator regulatory domain-containing protein</fullName>
    </recommendedName>
</protein>
<keyword evidence="3" id="KW-0804">Transcription</keyword>
<evidence type="ECO:0000313" key="7">
    <source>
        <dbReference type="EMBL" id="EEQ40552.1"/>
    </source>
</evidence>
<feature type="region of interest" description="Disordered" evidence="5">
    <location>
        <begin position="83"/>
        <end position="161"/>
    </location>
</feature>
<dbReference type="PANTHER" id="PTHR31668">
    <property type="entry name" value="GLUCOSE TRANSPORT TRANSCRIPTION REGULATOR RGT1-RELATED-RELATED"/>
    <property type="match status" value="1"/>
</dbReference>
<feature type="compositionally biased region" description="Basic and acidic residues" evidence="5">
    <location>
        <begin position="189"/>
        <end position="199"/>
    </location>
</feature>
<dbReference type="KEGG" id="clu:CLUG_04680"/>
<feature type="compositionally biased region" description="Polar residues" evidence="5">
    <location>
        <begin position="84"/>
        <end position="94"/>
    </location>
</feature>
<dbReference type="CDD" id="cd00067">
    <property type="entry name" value="GAL4"/>
    <property type="match status" value="1"/>
</dbReference>
<feature type="domain" description="Xylanolytic transcriptional activator regulatory" evidence="6">
    <location>
        <begin position="318"/>
        <end position="505"/>
    </location>
</feature>
<keyword evidence="4" id="KW-0539">Nucleus</keyword>
<reference evidence="7 8" key="1">
    <citation type="journal article" date="2009" name="Nature">
        <title>Evolution of pathogenicity and sexual reproduction in eight Candida genomes.</title>
        <authorList>
            <person name="Butler G."/>
            <person name="Rasmussen M.D."/>
            <person name="Lin M.F."/>
            <person name="Santos M.A."/>
            <person name="Sakthikumar S."/>
            <person name="Munro C.A."/>
            <person name="Rheinbay E."/>
            <person name="Grabherr M."/>
            <person name="Forche A."/>
            <person name="Reedy J.L."/>
            <person name="Agrafioti I."/>
            <person name="Arnaud M.B."/>
            <person name="Bates S."/>
            <person name="Brown A.J."/>
            <person name="Brunke S."/>
            <person name="Costanzo M.C."/>
            <person name="Fitzpatrick D.A."/>
            <person name="de Groot P.W."/>
            <person name="Harris D."/>
            <person name="Hoyer L.L."/>
            <person name="Hube B."/>
            <person name="Klis F.M."/>
            <person name="Kodira C."/>
            <person name="Lennard N."/>
            <person name="Logue M.E."/>
            <person name="Martin R."/>
            <person name="Neiman A.M."/>
            <person name="Nikolaou E."/>
            <person name="Quail M.A."/>
            <person name="Quinn J."/>
            <person name="Santos M.C."/>
            <person name="Schmitzberger F.F."/>
            <person name="Sherlock G."/>
            <person name="Shah P."/>
            <person name="Silverstein K.A."/>
            <person name="Skrzypek M.S."/>
            <person name="Soll D."/>
            <person name="Staggs R."/>
            <person name="Stansfield I."/>
            <person name="Stumpf M.P."/>
            <person name="Sudbery P.E."/>
            <person name="Srikantha T."/>
            <person name="Zeng Q."/>
            <person name="Berman J."/>
            <person name="Berriman M."/>
            <person name="Heitman J."/>
            <person name="Gow N.A."/>
            <person name="Lorenz M.C."/>
            <person name="Birren B.W."/>
            <person name="Kellis M."/>
            <person name="Cuomo C.A."/>
        </authorList>
    </citation>
    <scope>NUCLEOTIDE SEQUENCE [LARGE SCALE GENOMIC DNA]</scope>
    <source>
        <strain evidence="7 8">ATCC 42720</strain>
    </source>
</reference>
<dbReference type="GO" id="GO:0000981">
    <property type="term" value="F:DNA-binding transcription factor activity, RNA polymerase II-specific"/>
    <property type="evidence" value="ECO:0007669"/>
    <property type="project" value="InterPro"/>
</dbReference>
<evidence type="ECO:0000256" key="2">
    <source>
        <dbReference type="ARBA" id="ARBA00023015"/>
    </source>
</evidence>
<dbReference type="GeneID" id="8495820"/>
<evidence type="ECO:0000256" key="5">
    <source>
        <dbReference type="SAM" id="MobiDB-lite"/>
    </source>
</evidence>
<organism evidence="7 8">
    <name type="scientific">Clavispora lusitaniae (strain ATCC 42720)</name>
    <name type="common">Yeast</name>
    <name type="synonym">Candida lusitaniae</name>
    <dbReference type="NCBI Taxonomy" id="306902"/>
    <lineage>
        <taxon>Eukaryota</taxon>
        <taxon>Fungi</taxon>
        <taxon>Dikarya</taxon>
        <taxon>Ascomycota</taxon>
        <taxon>Saccharomycotina</taxon>
        <taxon>Pichiomycetes</taxon>
        <taxon>Metschnikowiaceae</taxon>
        <taxon>Clavispora</taxon>
    </lineage>
</organism>
<gene>
    <name evidence="7" type="ORF">CLUG_04680</name>
</gene>
<feature type="compositionally biased region" description="Low complexity" evidence="5">
    <location>
        <begin position="95"/>
        <end position="104"/>
    </location>
</feature>
<feature type="compositionally biased region" description="Low complexity" evidence="5">
    <location>
        <begin position="200"/>
        <end position="212"/>
    </location>
</feature>
<dbReference type="Proteomes" id="UP000007703">
    <property type="component" value="Unassembled WGS sequence"/>
</dbReference>
<evidence type="ECO:0000313" key="8">
    <source>
        <dbReference type="Proteomes" id="UP000007703"/>
    </source>
</evidence>
<proteinExistence type="predicted"/>
<dbReference type="GO" id="GO:0003677">
    <property type="term" value="F:DNA binding"/>
    <property type="evidence" value="ECO:0007669"/>
    <property type="project" value="InterPro"/>
</dbReference>
<name>C4Y903_CLAL4</name>
<dbReference type="GO" id="GO:0008270">
    <property type="term" value="F:zinc ion binding"/>
    <property type="evidence" value="ECO:0007669"/>
    <property type="project" value="InterPro"/>
</dbReference>